<name>A0A3N4PNY2_9BACT</name>
<gene>
    <name evidence="8" type="ORF">EGT74_23890</name>
</gene>
<dbReference type="GO" id="GO:0051539">
    <property type="term" value="F:4 iron, 4 sulfur cluster binding"/>
    <property type="evidence" value="ECO:0007669"/>
    <property type="project" value="UniProtKB-KW"/>
</dbReference>
<dbReference type="Pfam" id="PF25275">
    <property type="entry name" value="Golvesin_C"/>
    <property type="match status" value="1"/>
</dbReference>
<reference evidence="8 9" key="1">
    <citation type="submission" date="2018-11" db="EMBL/GenBank/DDBJ databases">
        <title>Chitinophaga lutea sp.nov., isolate from arsenic contaminated soil.</title>
        <authorList>
            <person name="Zong Y."/>
        </authorList>
    </citation>
    <scope>NUCLEOTIDE SEQUENCE [LARGE SCALE GENOMIC DNA]</scope>
    <source>
        <strain evidence="8 9">ZY74</strain>
    </source>
</reference>
<keyword evidence="4" id="KW-0408">Iron</keyword>
<dbReference type="PANTHER" id="PTHR43498">
    <property type="entry name" value="FERREDOXIN:COB-COM HETERODISULFIDE REDUCTASE SUBUNIT A"/>
    <property type="match status" value="1"/>
</dbReference>
<dbReference type="InterPro" id="IPR033803">
    <property type="entry name" value="CBD-like_Golvesin-Xly"/>
</dbReference>
<dbReference type="PANTHER" id="PTHR43498:SF1">
    <property type="entry name" value="COB--COM HETERODISULFIDE REDUCTASE IRON-SULFUR SUBUNIT A"/>
    <property type="match status" value="1"/>
</dbReference>
<comment type="caution">
    <text evidence="8">The sequence shown here is derived from an EMBL/GenBank/DDBJ whole genome shotgun (WGS) entry which is preliminary data.</text>
</comment>
<dbReference type="Pfam" id="PF12831">
    <property type="entry name" value="FAD_oxidored"/>
    <property type="match status" value="1"/>
</dbReference>
<keyword evidence="9" id="KW-1185">Reference proteome</keyword>
<evidence type="ECO:0000313" key="9">
    <source>
        <dbReference type="Proteomes" id="UP000278351"/>
    </source>
</evidence>
<dbReference type="OrthoDB" id="668499at2"/>
<dbReference type="GO" id="GO:0016491">
    <property type="term" value="F:oxidoreductase activity"/>
    <property type="evidence" value="ECO:0007669"/>
    <property type="project" value="UniProtKB-KW"/>
</dbReference>
<evidence type="ECO:0000256" key="3">
    <source>
        <dbReference type="ARBA" id="ARBA00023002"/>
    </source>
</evidence>
<dbReference type="InterPro" id="IPR036188">
    <property type="entry name" value="FAD/NAD-bd_sf"/>
</dbReference>
<keyword evidence="1" id="KW-0004">4Fe-4S</keyword>
<evidence type="ECO:0000256" key="2">
    <source>
        <dbReference type="ARBA" id="ARBA00022723"/>
    </source>
</evidence>
<feature type="signal peptide" evidence="6">
    <location>
        <begin position="1"/>
        <end position="21"/>
    </location>
</feature>
<proteinExistence type="predicted"/>
<feature type="chain" id="PRO_5017933510" evidence="6">
    <location>
        <begin position="22"/>
        <end position="660"/>
    </location>
</feature>
<keyword evidence="3" id="KW-0560">Oxidoreductase</keyword>
<dbReference type="Gene3D" id="3.50.50.60">
    <property type="entry name" value="FAD/NAD(P)-binding domain"/>
    <property type="match status" value="1"/>
</dbReference>
<evidence type="ECO:0000313" key="8">
    <source>
        <dbReference type="EMBL" id="RPE05430.1"/>
    </source>
</evidence>
<protein>
    <submittedName>
        <fullName evidence="8">FAD-dependent oxidoreductase</fullName>
    </submittedName>
</protein>
<organism evidence="8 9">
    <name type="scientific">Chitinophaga lutea</name>
    <dbReference type="NCBI Taxonomy" id="2488634"/>
    <lineage>
        <taxon>Bacteria</taxon>
        <taxon>Pseudomonadati</taxon>
        <taxon>Bacteroidota</taxon>
        <taxon>Chitinophagia</taxon>
        <taxon>Chitinophagales</taxon>
        <taxon>Chitinophagaceae</taxon>
        <taxon>Chitinophaga</taxon>
    </lineage>
</organism>
<accession>A0A3N4PNY2</accession>
<evidence type="ECO:0000256" key="5">
    <source>
        <dbReference type="ARBA" id="ARBA00023014"/>
    </source>
</evidence>
<sequence>MQCKFLICALVVLGLAVGARADYKVDICIYGGTSAGVIAAYTAKKAGHSVLLLEPGRHLGGLTSGGLGYTDIGNKYAIRGLSLEFYRQIGRHYGKFEQWIFEPHVAESLFTDYLQRAKLQVLYHHRITSAQKENGYIKSIQLDANGVAVKVTAKMFIDCTYEGDLMAKAGVSYTVGREANSLYNETYNGVQLLDGHQFPDGVDPYKTPGDPNSGLLWGISPAALQPQGSGDKQVQAYNYRICLTNNPANRVPITRPANYDPARYELLARLFKAQPAKTKLNDYFIWSRMPNNKTDINNRNGFSTDMIGMNYEYPEADYQKRAEIIKAHEDYTKGLLYFFSSDPRVPQEAQQEIRQWGYPKDEYKNNGNWSPQLYIREARRMVGAYVMTQANCTGKEVVPDGVGMAAYTMDSHNTERIVIEKDGRKMVKNEGNVEVGGFPPYPVSYRALIPKAEDCKNLLVPVCLSASHIAYGSIRMEPVFMALAQATAVAAHEAIAAGVPVQEVDAARIINTLRDNPLADGRTGDILMDNTAGPVLEGSWKTQKGKGGYGPDMLTAEKNAKATFRPEIRKSGNYSIYLYYPHVKDNATVTPVTVRMGAKAHNVPVKKDDVKVVGQTSGEWVKLGTFPLKKGSGAAVEVSAGADSDGIVIADAVLLVPEKR</sequence>
<keyword evidence="2" id="KW-0479">Metal-binding</keyword>
<keyword evidence="5" id="KW-0411">Iron-sulfur</keyword>
<evidence type="ECO:0000256" key="6">
    <source>
        <dbReference type="SAM" id="SignalP"/>
    </source>
</evidence>
<feature type="domain" description="Golvesin/Xly CBD-like" evidence="7">
    <location>
        <begin position="526"/>
        <end position="656"/>
    </location>
</feature>
<evidence type="ECO:0000259" key="7">
    <source>
        <dbReference type="Pfam" id="PF25275"/>
    </source>
</evidence>
<evidence type="ECO:0000256" key="4">
    <source>
        <dbReference type="ARBA" id="ARBA00023004"/>
    </source>
</evidence>
<dbReference type="Proteomes" id="UP000278351">
    <property type="component" value="Unassembled WGS sequence"/>
</dbReference>
<keyword evidence="6" id="KW-0732">Signal</keyword>
<dbReference type="InterPro" id="IPR039650">
    <property type="entry name" value="HdrA-like"/>
</dbReference>
<dbReference type="AlphaFoldDB" id="A0A3N4PNY2"/>
<dbReference type="EMBL" id="RPDH01000003">
    <property type="protein sequence ID" value="RPE05430.1"/>
    <property type="molecule type" value="Genomic_DNA"/>
</dbReference>
<dbReference type="RefSeq" id="WP_123849075.1">
    <property type="nucleotide sequence ID" value="NZ_RPDH01000003.1"/>
</dbReference>
<dbReference type="GO" id="GO:0046872">
    <property type="term" value="F:metal ion binding"/>
    <property type="evidence" value="ECO:0007669"/>
    <property type="project" value="UniProtKB-KW"/>
</dbReference>
<evidence type="ECO:0000256" key="1">
    <source>
        <dbReference type="ARBA" id="ARBA00022485"/>
    </source>
</evidence>
<dbReference type="SUPFAM" id="SSF51905">
    <property type="entry name" value="FAD/NAD(P)-binding domain"/>
    <property type="match status" value="1"/>
</dbReference>